<dbReference type="AlphaFoldDB" id="A0A4S2KHQ8"/>
<reference evidence="2 3" key="1">
    <citation type="journal article" date="2019" name="Philos. Trans. R. Soc. Lond., B, Biol. Sci.">
        <title>Ant behaviour and brain gene expression of defending hosts depend on the ecological success of the intruding social parasite.</title>
        <authorList>
            <person name="Kaur R."/>
            <person name="Stoldt M."/>
            <person name="Jongepier E."/>
            <person name="Feldmeyer B."/>
            <person name="Menzel F."/>
            <person name="Bornberg-Bauer E."/>
            <person name="Foitzik S."/>
        </authorList>
    </citation>
    <scope>NUCLEOTIDE SEQUENCE [LARGE SCALE GENOMIC DNA]</scope>
    <source>
        <tissue evidence="2">Whole body</tissue>
    </source>
</reference>
<evidence type="ECO:0000313" key="2">
    <source>
        <dbReference type="EMBL" id="TGZ49051.1"/>
    </source>
</evidence>
<evidence type="ECO:0000256" key="1">
    <source>
        <dbReference type="SAM" id="MobiDB-lite"/>
    </source>
</evidence>
<dbReference type="EMBL" id="QBLH01002242">
    <property type="protein sequence ID" value="TGZ49051.1"/>
    <property type="molecule type" value="Genomic_DNA"/>
</dbReference>
<organism evidence="2 3">
    <name type="scientific">Temnothorax longispinosus</name>
    <dbReference type="NCBI Taxonomy" id="300112"/>
    <lineage>
        <taxon>Eukaryota</taxon>
        <taxon>Metazoa</taxon>
        <taxon>Ecdysozoa</taxon>
        <taxon>Arthropoda</taxon>
        <taxon>Hexapoda</taxon>
        <taxon>Insecta</taxon>
        <taxon>Pterygota</taxon>
        <taxon>Neoptera</taxon>
        <taxon>Endopterygota</taxon>
        <taxon>Hymenoptera</taxon>
        <taxon>Apocrita</taxon>
        <taxon>Aculeata</taxon>
        <taxon>Formicoidea</taxon>
        <taxon>Formicidae</taxon>
        <taxon>Myrmicinae</taxon>
        <taxon>Temnothorax</taxon>
    </lineage>
</organism>
<proteinExistence type="predicted"/>
<feature type="region of interest" description="Disordered" evidence="1">
    <location>
        <begin position="68"/>
        <end position="100"/>
    </location>
</feature>
<accession>A0A4S2KHQ8</accession>
<comment type="caution">
    <text evidence="2">The sequence shown here is derived from an EMBL/GenBank/DDBJ whole genome shotgun (WGS) entry which is preliminary data.</text>
</comment>
<evidence type="ECO:0000313" key="3">
    <source>
        <dbReference type="Proteomes" id="UP000310200"/>
    </source>
</evidence>
<sequence length="122" mass="13233">MLIKGGSSVSDRLLALLNTDAYDGYPPKVRAKAKAKAARERVSSFDGARGEARLSSPGSLFDNYARILRPRPSATDAGRRRPNQAAARERPTPTRVTRSHTAAPVSMFVRVYSPCVDCVVCV</sequence>
<keyword evidence="3" id="KW-1185">Reference proteome</keyword>
<gene>
    <name evidence="2" type="ORF">DBV15_05976</name>
</gene>
<name>A0A4S2KHQ8_9HYME</name>
<protein>
    <submittedName>
        <fullName evidence="2">Uncharacterized protein</fullName>
    </submittedName>
</protein>
<dbReference type="Proteomes" id="UP000310200">
    <property type="component" value="Unassembled WGS sequence"/>
</dbReference>